<keyword evidence="3" id="KW-1185">Reference proteome</keyword>
<dbReference type="InterPro" id="IPR001920">
    <property type="entry name" value="Asp/Glu_race"/>
</dbReference>
<protein>
    <submittedName>
        <fullName evidence="2">Racemase and epimerase</fullName>
    </submittedName>
</protein>
<evidence type="ECO:0000313" key="2">
    <source>
        <dbReference type="EMBL" id="KAK1403553.1"/>
    </source>
</evidence>
<dbReference type="InterPro" id="IPR015942">
    <property type="entry name" value="Asp/Glu/hydantoin_racemase"/>
</dbReference>
<sequence length="341" mass="37979">MQNHWLQKSVGLFDGAMRSSFNTLNCPQVHVSNLNKRRVHHKTRTNSSPAIQVSSIMLQTEEGGESTKSNQIPGSFTSGERCRIPFGVIGGVSVVSTLIFLEKLVWWSSRSGGESAPFIVCSDPTINRLQLPPVCEKNGSDHYDRYLIIENLRQKRVFLEQSGARCIVMPCHISHLWHGEVSLGCSVPFLNIGDCVARELKEAKFRPLEAGSCIRIGVLADNSSSMADFYMKKLQSQGFEVVLPDKPTMEHAVLPAMEALKKKDIEGARNLLRISIHLLLVSAVNTIILASDELRNVLPPNDPLLKRCVDPMDALVRSTISWGRTSQKAEQQLHLYQQGRP</sequence>
<evidence type="ECO:0000313" key="3">
    <source>
        <dbReference type="Proteomes" id="UP001237642"/>
    </source>
</evidence>
<reference evidence="2" key="1">
    <citation type="submission" date="2023-02" db="EMBL/GenBank/DDBJ databases">
        <title>Genome of toxic invasive species Heracleum sosnowskyi carries increased number of genes despite the absence of recent whole-genome duplications.</title>
        <authorList>
            <person name="Schelkunov M."/>
            <person name="Shtratnikova V."/>
            <person name="Makarenko M."/>
            <person name="Klepikova A."/>
            <person name="Omelchenko D."/>
            <person name="Novikova G."/>
            <person name="Obukhova E."/>
            <person name="Bogdanov V."/>
            <person name="Penin A."/>
            <person name="Logacheva M."/>
        </authorList>
    </citation>
    <scope>NUCLEOTIDE SEQUENCE</scope>
    <source>
        <strain evidence="2">Hsosn_3</strain>
        <tissue evidence="2">Leaf</tissue>
    </source>
</reference>
<dbReference type="GO" id="GO:0047661">
    <property type="term" value="F:amino-acid racemase activity"/>
    <property type="evidence" value="ECO:0007669"/>
    <property type="project" value="InterPro"/>
</dbReference>
<dbReference type="Pfam" id="PF01177">
    <property type="entry name" value="Asp_Glu_race"/>
    <property type="match status" value="1"/>
</dbReference>
<dbReference type="Gene3D" id="3.40.50.1860">
    <property type="match status" value="2"/>
</dbReference>
<dbReference type="SUPFAM" id="SSF53681">
    <property type="entry name" value="Aspartate/glutamate racemase"/>
    <property type="match status" value="2"/>
</dbReference>
<reference evidence="2" key="2">
    <citation type="submission" date="2023-05" db="EMBL/GenBank/DDBJ databases">
        <authorList>
            <person name="Schelkunov M.I."/>
        </authorList>
    </citation>
    <scope>NUCLEOTIDE SEQUENCE</scope>
    <source>
        <strain evidence="2">Hsosn_3</strain>
        <tissue evidence="2">Leaf</tissue>
    </source>
</reference>
<dbReference type="PANTHER" id="PTHR21198:SF9">
    <property type="entry name" value="ASPARTATE RACEMASE"/>
    <property type="match status" value="1"/>
</dbReference>
<proteinExistence type="predicted"/>
<organism evidence="2 3">
    <name type="scientific">Heracleum sosnowskyi</name>
    <dbReference type="NCBI Taxonomy" id="360622"/>
    <lineage>
        <taxon>Eukaryota</taxon>
        <taxon>Viridiplantae</taxon>
        <taxon>Streptophyta</taxon>
        <taxon>Embryophyta</taxon>
        <taxon>Tracheophyta</taxon>
        <taxon>Spermatophyta</taxon>
        <taxon>Magnoliopsida</taxon>
        <taxon>eudicotyledons</taxon>
        <taxon>Gunneridae</taxon>
        <taxon>Pentapetalae</taxon>
        <taxon>asterids</taxon>
        <taxon>campanulids</taxon>
        <taxon>Apiales</taxon>
        <taxon>Apiaceae</taxon>
        <taxon>Apioideae</taxon>
        <taxon>apioid superclade</taxon>
        <taxon>Tordylieae</taxon>
        <taxon>Tordyliinae</taxon>
        <taxon>Heracleum</taxon>
    </lineage>
</organism>
<evidence type="ECO:0000256" key="1">
    <source>
        <dbReference type="ARBA" id="ARBA00023235"/>
    </source>
</evidence>
<dbReference type="AlphaFoldDB" id="A0AAD8JGY8"/>
<dbReference type="PANTHER" id="PTHR21198">
    <property type="entry name" value="GLUTAMATE RACEMASE"/>
    <property type="match status" value="1"/>
</dbReference>
<name>A0AAD8JGY8_9APIA</name>
<comment type="caution">
    <text evidence="2">The sequence shown here is derived from an EMBL/GenBank/DDBJ whole genome shotgun (WGS) entry which is preliminary data.</text>
</comment>
<gene>
    <name evidence="2" type="ORF">POM88_003158</name>
</gene>
<dbReference type="Proteomes" id="UP001237642">
    <property type="component" value="Unassembled WGS sequence"/>
</dbReference>
<keyword evidence="1" id="KW-0413">Isomerase</keyword>
<dbReference type="EMBL" id="JAUIZM010000001">
    <property type="protein sequence ID" value="KAK1403553.1"/>
    <property type="molecule type" value="Genomic_DNA"/>
</dbReference>
<accession>A0AAD8JGY8</accession>